<dbReference type="SUPFAM" id="SSF52096">
    <property type="entry name" value="ClpP/crotonase"/>
    <property type="match status" value="1"/>
</dbReference>
<dbReference type="GO" id="GO:0006508">
    <property type="term" value="P:proteolysis"/>
    <property type="evidence" value="ECO:0007669"/>
    <property type="project" value="InterPro"/>
</dbReference>
<dbReference type="Pfam" id="PF03572">
    <property type="entry name" value="Peptidase_S41"/>
    <property type="match status" value="1"/>
</dbReference>
<keyword evidence="2" id="KW-0614">Plasmid</keyword>
<name>A0AAU9DDR2_9BACT</name>
<dbReference type="KEGG" id="fax:FUAX_50210"/>
<sequence length="493" mass="56578">MFEFIKGKSPFRDILEREFGLTDLIKLEENYINRAIGSKSNKEFILLLGELIQILGQGNCHTSILSPQTLFEQFEPSGDTSRLIAKLGISKRAIELGDHWIARLDQSSKNWRSDLSVSYKNGYYITDKGLTVNGRTIEKGSVITSIDGLKPLDYVKSIQHILPFRWDTKLKIPFSSTGSPFSVNADDTKDHWDVEFLTPKSNRAKLSLEKKKGVKNTMNYPYLNKTILCKKLREDLAYIKVYGFPDTVSIKNDRKIISDFFENTKEDYENLIIDFRGHGGGNTVYGECLFVKPFLDKNYTYTQYAVVNKEMFDSSIRRYQTLDNFKKSFARVIDFGDIQKIEFDELPDSFRRNNSPNDDYYYFKTTRNIVPDNNYNFKGKVFLLIDNNCYSASETIIRLHQQLGLSTIIGVNSGGGAGAVHVPLIYEVPNCHLLFRTEIEMTFNANGTANELYGTKPDINLEPSVYPTSFPKSFKTDDLLKDSWIDWVIKNRL</sequence>
<reference evidence="2 3" key="1">
    <citation type="submission" date="2021-12" db="EMBL/GenBank/DDBJ databases">
        <title>Genome sequencing of bacteria with rrn-lacking chromosome and rrn-plasmid.</title>
        <authorList>
            <person name="Anda M."/>
            <person name="Iwasaki W."/>
        </authorList>
    </citation>
    <scope>NUCLEOTIDE SEQUENCE [LARGE SCALE GENOMIC DNA]</scope>
    <source>
        <strain evidence="2 3">DSM 100852</strain>
        <plasmid evidence="2 3">pFA5</plasmid>
    </source>
</reference>
<evidence type="ECO:0000313" key="3">
    <source>
        <dbReference type="Proteomes" id="UP001348817"/>
    </source>
</evidence>
<dbReference type="GO" id="GO:0008236">
    <property type="term" value="F:serine-type peptidase activity"/>
    <property type="evidence" value="ECO:0007669"/>
    <property type="project" value="InterPro"/>
</dbReference>
<proteinExistence type="predicted"/>
<evidence type="ECO:0000313" key="2">
    <source>
        <dbReference type="EMBL" id="BDD12589.1"/>
    </source>
</evidence>
<feature type="domain" description="Tail specific protease" evidence="1">
    <location>
        <begin position="235"/>
        <end position="460"/>
    </location>
</feature>
<evidence type="ECO:0000259" key="1">
    <source>
        <dbReference type="Pfam" id="PF03572"/>
    </source>
</evidence>
<dbReference type="Proteomes" id="UP001348817">
    <property type="component" value="Plasmid pFA5"/>
</dbReference>
<accession>A0AAU9DDR2</accession>
<dbReference type="AlphaFoldDB" id="A0AAU9DDR2"/>
<dbReference type="Gene3D" id="3.90.226.10">
    <property type="entry name" value="2-enoyl-CoA Hydratase, Chain A, domain 1"/>
    <property type="match status" value="1"/>
</dbReference>
<protein>
    <recommendedName>
        <fullName evidence="1">Tail specific protease domain-containing protein</fullName>
    </recommendedName>
</protein>
<dbReference type="EMBL" id="AP025319">
    <property type="protein sequence ID" value="BDD12589.1"/>
    <property type="molecule type" value="Genomic_DNA"/>
</dbReference>
<dbReference type="InterPro" id="IPR005151">
    <property type="entry name" value="Tail-specific_protease"/>
</dbReference>
<gene>
    <name evidence="2" type="ORF">FUAX_50210</name>
</gene>
<geneLocation type="plasmid" evidence="2 3">
    <name>pFA5</name>
</geneLocation>
<keyword evidence="3" id="KW-1185">Reference proteome</keyword>
<organism evidence="2 3">
    <name type="scientific">Fulvitalea axinellae</name>
    <dbReference type="NCBI Taxonomy" id="1182444"/>
    <lineage>
        <taxon>Bacteria</taxon>
        <taxon>Pseudomonadati</taxon>
        <taxon>Bacteroidota</taxon>
        <taxon>Cytophagia</taxon>
        <taxon>Cytophagales</taxon>
        <taxon>Persicobacteraceae</taxon>
        <taxon>Fulvitalea</taxon>
    </lineage>
</organism>
<dbReference type="InterPro" id="IPR029045">
    <property type="entry name" value="ClpP/crotonase-like_dom_sf"/>
</dbReference>